<keyword evidence="4" id="KW-1185">Reference proteome</keyword>
<keyword evidence="2" id="KW-1133">Transmembrane helix</keyword>
<dbReference type="EMBL" id="CP001191">
    <property type="protein sequence ID" value="ACI57407.1"/>
    <property type="molecule type" value="Genomic_DNA"/>
</dbReference>
<keyword evidence="2" id="KW-0472">Membrane</keyword>
<evidence type="ECO:0000313" key="3">
    <source>
        <dbReference type="EMBL" id="ACI57407.1"/>
    </source>
</evidence>
<evidence type="ECO:0000256" key="1">
    <source>
        <dbReference type="SAM" id="MobiDB-lite"/>
    </source>
</evidence>
<gene>
    <name evidence="3" type="ordered locus">Rleg2_4145</name>
</gene>
<accession>A0ABF7QTB1</accession>
<feature type="region of interest" description="Disordered" evidence="1">
    <location>
        <begin position="165"/>
        <end position="190"/>
    </location>
</feature>
<reference evidence="3 4" key="1">
    <citation type="journal article" date="2010" name="Stand. Genomic Sci.">
        <title>Complete genome sequence of Rhizobium leguminosarum bv trifolii strain WSM2304, an effective microsymbiont of the South American clover Trifolium polymorphum.</title>
        <authorList>
            <person name="Reeve W."/>
            <person name="O'Hara G."/>
            <person name="Chain P."/>
            <person name="Ardley J."/>
            <person name="Brau L."/>
            <person name="Nandesena K."/>
            <person name="Tiwari R."/>
            <person name="Malfatti S."/>
            <person name="Kiss H."/>
            <person name="Lapidus A."/>
            <person name="Copeland A."/>
            <person name="Nolan M."/>
            <person name="Land M."/>
            <person name="Ivanova N."/>
            <person name="Mavromatis K."/>
            <person name="Markowitz V."/>
            <person name="Kyrpides N."/>
            <person name="Melino V."/>
            <person name="Denton M."/>
            <person name="Yates R."/>
            <person name="Howieson J."/>
        </authorList>
    </citation>
    <scope>NUCLEOTIDE SEQUENCE [LARGE SCALE GENOMIC DNA]</scope>
    <source>
        <strain evidence="3 4">WSM2304</strain>
    </source>
</reference>
<evidence type="ECO:0008006" key="5">
    <source>
        <dbReference type="Google" id="ProtNLM"/>
    </source>
</evidence>
<proteinExistence type="predicted"/>
<feature type="transmembrane region" description="Helical" evidence="2">
    <location>
        <begin position="31"/>
        <end position="49"/>
    </location>
</feature>
<organism evidence="3 4">
    <name type="scientific">Rhizobium leguminosarum bv. trifolii (strain WSM2304)</name>
    <dbReference type="NCBI Taxonomy" id="395492"/>
    <lineage>
        <taxon>Bacteria</taxon>
        <taxon>Pseudomonadati</taxon>
        <taxon>Pseudomonadota</taxon>
        <taxon>Alphaproteobacteria</taxon>
        <taxon>Hyphomicrobiales</taxon>
        <taxon>Rhizobiaceae</taxon>
        <taxon>Rhizobium/Agrobacterium group</taxon>
        <taxon>Rhizobium</taxon>
    </lineage>
</organism>
<dbReference type="KEGG" id="rlt:Rleg2_4145"/>
<feature type="transmembrane region" description="Helical" evidence="2">
    <location>
        <begin position="115"/>
        <end position="136"/>
    </location>
</feature>
<feature type="transmembrane region" description="Helical" evidence="2">
    <location>
        <begin position="80"/>
        <end position="100"/>
    </location>
</feature>
<evidence type="ECO:0000256" key="2">
    <source>
        <dbReference type="SAM" id="Phobius"/>
    </source>
</evidence>
<sequence>MLRLAIAIIVILVASGLAAWGIDIARLFNVTQPITVCLSIMGAAVFVRLNRGMPTLDWKSLTASERKELTKSILDLTREYVLILALNAIAIAYVIFLSAVGKDDAILLPEYTQRGLVGAFVFILGVAATRVGYVVWRDFDIVRLQKKLIDDSGIRDEQDAAKKEASEKVTAMKSSGLKAPPASPIQPWSN</sequence>
<dbReference type="RefSeq" id="WP_012559540.1">
    <property type="nucleotide sequence ID" value="NC_011369.1"/>
</dbReference>
<name>A0ABF7QTB1_RHILW</name>
<protein>
    <recommendedName>
        <fullName evidence="5">TRAP transporter small permease</fullName>
    </recommendedName>
</protein>
<keyword evidence="2" id="KW-0812">Transmembrane</keyword>
<dbReference type="Proteomes" id="UP000008330">
    <property type="component" value="Chromosome"/>
</dbReference>
<dbReference type="AlphaFoldDB" id="A0ABF7QTB1"/>
<evidence type="ECO:0000313" key="4">
    <source>
        <dbReference type="Proteomes" id="UP000008330"/>
    </source>
</evidence>